<dbReference type="Gene3D" id="3.40.30.10">
    <property type="entry name" value="Glutaredoxin"/>
    <property type="match status" value="1"/>
</dbReference>
<dbReference type="PANTHER" id="PTHR45669:SF36">
    <property type="entry name" value="GLUTAREDOXIN DOMAIN-CONTAINING PROTEIN"/>
    <property type="match status" value="1"/>
</dbReference>
<accession>A0AAD7LK28</accession>
<evidence type="ECO:0000313" key="2">
    <source>
        <dbReference type="EMBL" id="KAJ7959616.1"/>
    </source>
</evidence>
<dbReference type="Pfam" id="PF00462">
    <property type="entry name" value="Glutaredoxin"/>
    <property type="match status" value="1"/>
</dbReference>
<evidence type="ECO:0000313" key="3">
    <source>
        <dbReference type="Proteomes" id="UP001163823"/>
    </source>
</evidence>
<dbReference type="CDD" id="cd03031">
    <property type="entry name" value="GRX_GRX_like"/>
    <property type="match status" value="1"/>
</dbReference>
<name>A0AAD7LK28_QUISA</name>
<dbReference type="Proteomes" id="UP001163823">
    <property type="component" value="Chromosome 8"/>
</dbReference>
<feature type="domain" description="Glutaredoxin" evidence="1">
    <location>
        <begin position="81"/>
        <end position="147"/>
    </location>
</feature>
<dbReference type="SUPFAM" id="SSF52833">
    <property type="entry name" value="Thioredoxin-like"/>
    <property type="match status" value="1"/>
</dbReference>
<gene>
    <name evidence="2" type="ORF">O6P43_020171</name>
</gene>
<proteinExistence type="predicted"/>
<dbReference type="InterPro" id="IPR036249">
    <property type="entry name" value="Thioredoxin-like_sf"/>
</dbReference>
<sequence length="230" mass="26108">MWAPWLKSPRPRSRSHSFSCSSFKDIQTLCKEESEPEPASPRPPSFFRRIRISTSLLRAWAHRSSSPVPPITLPDGDQGIVVYYTSLRVVRRTFEDCRAVRSIVRGFRVKIDERDVSMDPLYLEELQGILGNKNVTLPRVFIGGVYVGGVEEIKYLYESGELKKLIKALPVTDLNGCDFCEGFRFIVCEECNGSHKIYTEKSGFTSCTTCNMNGLIRCPILFLCAPRKTK</sequence>
<dbReference type="EMBL" id="JARAOO010000008">
    <property type="protein sequence ID" value="KAJ7959616.1"/>
    <property type="molecule type" value="Genomic_DNA"/>
</dbReference>
<evidence type="ECO:0000259" key="1">
    <source>
        <dbReference type="Pfam" id="PF00462"/>
    </source>
</evidence>
<organism evidence="2 3">
    <name type="scientific">Quillaja saponaria</name>
    <name type="common">Soap bark tree</name>
    <dbReference type="NCBI Taxonomy" id="32244"/>
    <lineage>
        <taxon>Eukaryota</taxon>
        <taxon>Viridiplantae</taxon>
        <taxon>Streptophyta</taxon>
        <taxon>Embryophyta</taxon>
        <taxon>Tracheophyta</taxon>
        <taxon>Spermatophyta</taxon>
        <taxon>Magnoliopsida</taxon>
        <taxon>eudicotyledons</taxon>
        <taxon>Gunneridae</taxon>
        <taxon>Pentapetalae</taxon>
        <taxon>rosids</taxon>
        <taxon>fabids</taxon>
        <taxon>Fabales</taxon>
        <taxon>Quillajaceae</taxon>
        <taxon>Quillaja</taxon>
    </lineage>
</organism>
<protein>
    <submittedName>
        <fullName evidence="2">Glutaredoxin</fullName>
    </submittedName>
</protein>
<dbReference type="PROSITE" id="PS51354">
    <property type="entry name" value="GLUTAREDOXIN_2"/>
    <property type="match status" value="1"/>
</dbReference>
<dbReference type="KEGG" id="qsa:O6P43_020171"/>
<dbReference type="Pfam" id="PF23733">
    <property type="entry name" value="GRXCR1-2_C"/>
    <property type="match status" value="1"/>
</dbReference>
<keyword evidence="3" id="KW-1185">Reference proteome</keyword>
<dbReference type="InterPro" id="IPR002109">
    <property type="entry name" value="Glutaredoxin"/>
</dbReference>
<comment type="caution">
    <text evidence="2">The sequence shown here is derived from an EMBL/GenBank/DDBJ whole genome shotgun (WGS) entry which is preliminary data.</text>
</comment>
<dbReference type="PANTHER" id="PTHR45669">
    <property type="entry name" value="GLUTAREDOXIN DOMAIN-CONTAINING CYSTEINE-RICH PROTEIN CG12206-RELATED"/>
    <property type="match status" value="1"/>
</dbReference>
<reference evidence="2" key="1">
    <citation type="journal article" date="2023" name="Science">
        <title>Elucidation of the pathway for biosynthesis of saponin adjuvants from the soapbark tree.</title>
        <authorList>
            <person name="Reed J."/>
            <person name="Orme A."/>
            <person name="El-Demerdash A."/>
            <person name="Owen C."/>
            <person name="Martin L.B.B."/>
            <person name="Misra R.C."/>
            <person name="Kikuchi S."/>
            <person name="Rejzek M."/>
            <person name="Martin A.C."/>
            <person name="Harkess A."/>
            <person name="Leebens-Mack J."/>
            <person name="Louveau T."/>
            <person name="Stephenson M.J."/>
            <person name="Osbourn A."/>
        </authorList>
    </citation>
    <scope>NUCLEOTIDE SEQUENCE</scope>
    <source>
        <strain evidence="2">S10</strain>
    </source>
</reference>
<dbReference type="AlphaFoldDB" id="A0AAD7LK28"/>